<dbReference type="GO" id="GO:0005975">
    <property type="term" value="P:carbohydrate metabolic process"/>
    <property type="evidence" value="ECO:0007669"/>
    <property type="project" value="InterPro"/>
</dbReference>
<feature type="domain" description="Carbohydrate kinase FGGY N-terminal" evidence="4">
    <location>
        <begin position="4"/>
        <end position="245"/>
    </location>
</feature>
<dbReference type="InterPro" id="IPR000577">
    <property type="entry name" value="Carb_kinase_FGGY"/>
</dbReference>
<organism evidence="6 7">
    <name type="scientific">Candidatus Pseudobacter hemicellulosilyticus</name>
    <dbReference type="NCBI Taxonomy" id="3121375"/>
    <lineage>
        <taxon>Bacteria</taxon>
        <taxon>Pseudomonadati</taxon>
        <taxon>Bacteroidota</taxon>
        <taxon>Chitinophagia</taxon>
        <taxon>Chitinophagales</taxon>
        <taxon>Chitinophagaceae</taxon>
        <taxon>Pseudobacter</taxon>
    </lineage>
</organism>
<keyword evidence="3" id="KW-0418">Kinase</keyword>
<reference evidence="6" key="1">
    <citation type="submission" date="2023-03" db="EMBL/GenBank/DDBJ databases">
        <title>Andean soil-derived lignocellulolytic bacterial consortium as a source of novel taxa and putative plastic-active enzymes.</title>
        <authorList>
            <person name="Diaz-Garcia L."/>
            <person name="Chuvochina M."/>
            <person name="Feuerriegel G."/>
            <person name="Bunk B."/>
            <person name="Sproer C."/>
            <person name="Streit W.R."/>
            <person name="Rodriguez L.M."/>
            <person name="Overmann J."/>
            <person name="Jimenez D.J."/>
        </authorList>
    </citation>
    <scope>NUCLEOTIDE SEQUENCE</scope>
    <source>
        <strain evidence="6">MAG 7</strain>
    </source>
</reference>
<evidence type="ECO:0000259" key="5">
    <source>
        <dbReference type="Pfam" id="PF02782"/>
    </source>
</evidence>
<evidence type="ECO:0000313" key="7">
    <source>
        <dbReference type="Proteomes" id="UP001220610"/>
    </source>
</evidence>
<dbReference type="SUPFAM" id="SSF53067">
    <property type="entry name" value="Actin-like ATPase domain"/>
    <property type="match status" value="2"/>
</dbReference>
<evidence type="ECO:0000256" key="3">
    <source>
        <dbReference type="ARBA" id="ARBA00022777"/>
    </source>
</evidence>
<dbReference type="Pfam" id="PF02782">
    <property type="entry name" value="FGGY_C"/>
    <property type="match status" value="1"/>
</dbReference>
<name>A0AAJ5WQS2_9BACT</name>
<evidence type="ECO:0000256" key="2">
    <source>
        <dbReference type="ARBA" id="ARBA00022679"/>
    </source>
</evidence>
<dbReference type="Gene3D" id="3.30.420.40">
    <property type="match status" value="2"/>
</dbReference>
<feature type="domain" description="Carbohydrate kinase FGGY C-terminal" evidence="5">
    <location>
        <begin position="255"/>
        <end position="444"/>
    </location>
</feature>
<dbReference type="Proteomes" id="UP001220610">
    <property type="component" value="Chromosome"/>
</dbReference>
<dbReference type="PANTHER" id="PTHR43095">
    <property type="entry name" value="SUGAR KINASE"/>
    <property type="match status" value="1"/>
</dbReference>
<dbReference type="GO" id="GO:0016301">
    <property type="term" value="F:kinase activity"/>
    <property type="evidence" value="ECO:0007669"/>
    <property type="project" value="UniProtKB-KW"/>
</dbReference>
<evidence type="ECO:0000256" key="1">
    <source>
        <dbReference type="ARBA" id="ARBA00009156"/>
    </source>
</evidence>
<proteinExistence type="inferred from homology"/>
<evidence type="ECO:0000259" key="4">
    <source>
        <dbReference type="Pfam" id="PF00370"/>
    </source>
</evidence>
<dbReference type="InterPro" id="IPR018484">
    <property type="entry name" value="FGGY_N"/>
</dbReference>
<keyword evidence="2" id="KW-0808">Transferase</keyword>
<dbReference type="EMBL" id="CP119311">
    <property type="protein sequence ID" value="WEK35206.1"/>
    <property type="molecule type" value="Genomic_DNA"/>
</dbReference>
<protein>
    <submittedName>
        <fullName evidence="6">Gluconokinase</fullName>
    </submittedName>
</protein>
<gene>
    <name evidence="6" type="ORF">P0Y53_22175</name>
</gene>
<dbReference type="AlphaFoldDB" id="A0AAJ5WQS2"/>
<dbReference type="PIRSF" id="PIRSF000538">
    <property type="entry name" value="GlpK"/>
    <property type="match status" value="1"/>
</dbReference>
<evidence type="ECO:0000313" key="6">
    <source>
        <dbReference type="EMBL" id="WEK35206.1"/>
    </source>
</evidence>
<comment type="similarity">
    <text evidence="1">Belongs to the FGGY kinase family.</text>
</comment>
<dbReference type="InterPro" id="IPR050406">
    <property type="entry name" value="FGGY_Carb_Kinase"/>
</dbReference>
<dbReference type="CDD" id="cd07770">
    <property type="entry name" value="ASKHA_NBD_FGGY_GntK"/>
    <property type="match status" value="1"/>
</dbReference>
<dbReference type="Pfam" id="PF00370">
    <property type="entry name" value="FGGY_N"/>
    <property type="match status" value="1"/>
</dbReference>
<dbReference type="InterPro" id="IPR018485">
    <property type="entry name" value="FGGY_C"/>
</dbReference>
<accession>A0AAJ5WQS2</accession>
<sequence length="503" mass="54280">MQFILGIDIGTTNTKAIAFTASGAVIAQANTTYQPLIPEREAHELDPDTLLQAVLTVVQEVLAQTGRQQLAGLSFSSAMHSLMALDADGQPLTRLLTWADGRSRRAAEALKASPDGPAIYQHTGTPLHAMSPLSKLCYWRQQRPALFRQAAKFVGIKEYLLFRLLGGYWIDHSIASATGLFDIEALDWYMPALAAAGVRPEQLSRPVPATTILSGLRPEYARLLELPTDTPIIIGASDGCLANLGSYALLPGDASLTIGTSGAVRMLTSRPRVDPLGRTFSYILADGLYVCGGPVNNGAALLTWYASRFGQGTPPHTHDLSWFLEAAAQAPAGADGLLFLPYLAGERAPVWDAYARAAFIGMGPGHQPAHYMRAVVEGINYSLYQVANAVKETVGDMRTIYVSGGFIRSGDWLQWLTDLFGQELTVSNTADASATGAAILGLKAVGLLPELAAARAFLEVQERFVPDPQQHTRYQQYFKVYEGLYAALHPAFHQLALLGNDPL</sequence>
<dbReference type="InterPro" id="IPR043129">
    <property type="entry name" value="ATPase_NBD"/>
</dbReference>
<dbReference type="PANTHER" id="PTHR43095:SF2">
    <property type="entry name" value="GLUCONOKINASE"/>
    <property type="match status" value="1"/>
</dbReference>